<feature type="domain" description="Major facilitator superfamily (MFS) profile" evidence="9">
    <location>
        <begin position="25"/>
        <end position="484"/>
    </location>
</feature>
<dbReference type="PROSITE" id="PS50850">
    <property type="entry name" value="MFS"/>
    <property type="match status" value="1"/>
</dbReference>
<evidence type="ECO:0000256" key="6">
    <source>
        <dbReference type="ARBA" id="ARBA00023136"/>
    </source>
</evidence>
<evidence type="ECO:0000256" key="8">
    <source>
        <dbReference type="SAM" id="Phobius"/>
    </source>
</evidence>
<dbReference type="NCBIfam" id="TIGR00711">
    <property type="entry name" value="efflux_EmrB"/>
    <property type="match status" value="1"/>
</dbReference>
<keyword evidence="2" id="KW-0813">Transport</keyword>
<evidence type="ECO:0000256" key="1">
    <source>
        <dbReference type="ARBA" id="ARBA00004651"/>
    </source>
</evidence>
<reference evidence="10" key="1">
    <citation type="submission" date="2020-12" db="EMBL/GenBank/DDBJ databases">
        <title>Genomic characterization of non-nitrogen-fixing Frankia strains.</title>
        <authorList>
            <person name="Carlos-Shanley C."/>
            <person name="Guerra T."/>
            <person name="Hahn D."/>
        </authorList>
    </citation>
    <scope>NUCLEOTIDE SEQUENCE</scope>
    <source>
        <strain evidence="10">CN6</strain>
    </source>
</reference>
<keyword evidence="5 8" id="KW-1133">Transmembrane helix</keyword>
<sequence>MSTSSIPSTEVRAPADGFTRRPGIALIVIAVSELMVALDATIVNVSLPAIQRDLGFSATDLSWVPNAYTLAAGGLLLLGGRIGDILGRRRVFLAGITLFTLASVFAGLAPDASWLLVARALQGAGAALTAPNALALVTTNFREGPERDRAVGVYAAVTGSGAVLGMIGGGMITTWASWPWIFYINVPVGIAVLVLTPRFLNESTRTPHRLDLPGAFTSTVGVAALVYGLVQAASEGWRDGRALIAFAVAAVLLVSFLIIEPRTREALTPLHLFLSRNRSGAYAVNLLMIASMLGMLFFQTQFFQEVLNFSPLRAGLAFIPMTLVMVPSTQLAAKLMTRFGPRPVIASGALVAAIAAIWLSQGLSADSGYVDTILGPLLLIGLGIGLMMVPLTAVAVYGIRPEESGAGSSLLSVTNQVGGSLGLAILVTAFGTASRDAARSPEGATPVEQAHHVLAEGVVGAFQLASIFLVAATVLAIVVINAKASELGSADPHGAAASPPPASPAPAAVPPPVSAAPPATSATPPATAAGTAPAAEPAVSTLNPGEPASR</sequence>
<protein>
    <submittedName>
        <fullName evidence="10">MFS transporter</fullName>
    </submittedName>
</protein>
<evidence type="ECO:0000256" key="3">
    <source>
        <dbReference type="ARBA" id="ARBA00022475"/>
    </source>
</evidence>
<evidence type="ECO:0000259" key="9">
    <source>
        <dbReference type="PROSITE" id="PS50850"/>
    </source>
</evidence>
<feature type="transmembrane region" description="Helical" evidence="8">
    <location>
        <begin position="180"/>
        <end position="200"/>
    </location>
</feature>
<dbReference type="EMBL" id="JAEACQ010000378">
    <property type="protein sequence ID" value="MBL7633262.1"/>
    <property type="molecule type" value="Genomic_DNA"/>
</dbReference>
<dbReference type="InterPro" id="IPR011701">
    <property type="entry name" value="MFS"/>
</dbReference>
<dbReference type="Gene3D" id="1.20.1250.20">
    <property type="entry name" value="MFS general substrate transporter like domains"/>
    <property type="match status" value="1"/>
</dbReference>
<keyword evidence="6 8" id="KW-0472">Membrane</keyword>
<evidence type="ECO:0000256" key="2">
    <source>
        <dbReference type="ARBA" id="ARBA00022448"/>
    </source>
</evidence>
<dbReference type="AlphaFoldDB" id="A0A937RNE5"/>
<feature type="transmembrane region" description="Helical" evidence="8">
    <location>
        <begin position="91"/>
        <end position="110"/>
    </location>
</feature>
<feature type="transmembrane region" description="Helical" evidence="8">
    <location>
        <begin position="453"/>
        <end position="480"/>
    </location>
</feature>
<evidence type="ECO:0000256" key="5">
    <source>
        <dbReference type="ARBA" id="ARBA00022989"/>
    </source>
</evidence>
<feature type="transmembrane region" description="Helical" evidence="8">
    <location>
        <begin position="410"/>
        <end position="433"/>
    </location>
</feature>
<dbReference type="RefSeq" id="WP_203003435.1">
    <property type="nucleotide sequence ID" value="NZ_JADWYU010000118.1"/>
</dbReference>
<feature type="transmembrane region" description="Helical" evidence="8">
    <location>
        <begin position="212"/>
        <end position="230"/>
    </location>
</feature>
<feature type="transmembrane region" description="Helical" evidence="8">
    <location>
        <begin position="242"/>
        <end position="259"/>
    </location>
</feature>
<dbReference type="Proteomes" id="UP000604475">
    <property type="component" value="Unassembled WGS sequence"/>
</dbReference>
<feature type="transmembrane region" description="Helical" evidence="8">
    <location>
        <begin position="116"/>
        <end position="139"/>
    </location>
</feature>
<keyword evidence="11" id="KW-1185">Reference proteome</keyword>
<dbReference type="InterPro" id="IPR020846">
    <property type="entry name" value="MFS_dom"/>
</dbReference>
<feature type="transmembrane region" description="Helical" evidence="8">
    <location>
        <begin position="63"/>
        <end position="79"/>
    </location>
</feature>
<dbReference type="PANTHER" id="PTHR42718">
    <property type="entry name" value="MAJOR FACILITATOR SUPERFAMILY MULTIDRUG TRANSPORTER MFSC"/>
    <property type="match status" value="1"/>
</dbReference>
<feature type="transmembrane region" description="Helical" evidence="8">
    <location>
        <begin position="373"/>
        <end position="398"/>
    </location>
</feature>
<dbReference type="CDD" id="cd17321">
    <property type="entry name" value="MFS_MMR_MDR_like"/>
    <property type="match status" value="1"/>
</dbReference>
<feature type="transmembrane region" description="Helical" evidence="8">
    <location>
        <begin position="280"/>
        <end position="300"/>
    </location>
</feature>
<feature type="transmembrane region" description="Helical" evidence="8">
    <location>
        <begin position="312"/>
        <end position="332"/>
    </location>
</feature>
<dbReference type="Gene3D" id="1.20.1720.10">
    <property type="entry name" value="Multidrug resistance protein D"/>
    <property type="match status" value="1"/>
</dbReference>
<feature type="compositionally biased region" description="Low complexity" evidence="7">
    <location>
        <begin position="516"/>
        <end position="540"/>
    </location>
</feature>
<accession>A0A937RNE5</accession>
<dbReference type="SUPFAM" id="SSF103473">
    <property type="entry name" value="MFS general substrate transporter"/>
    <property type="match status" value="1"/>
</dbReference>
<keyword evidence="3" id="KW-1003">Cell membrane</keyword>
<dbReference type="GO" id="GO:0005886">
    <property type="term" value="C:plasma membrane"/>
    <property type="evidence" value="ECO:0007669"/>
    <property type="project" value="UniProtKB-SubCell"/>
</dbReference>
<dbReference type="GO" id="GO:0022857">
    <property type="term" value="F:transmembrane transporter activity"/>
    <property type="evidence" value="ECO:0007669"/>
    <property type="project" value="InterPro"/>
</dbReference>
<comment type="subcellular location">
    <subcellularLocation>
        <location evidence="1">Cell membrane</location>
        <topology evidence="1">Multi-pass membrane protein</topology>
    </subcellularLocation>
</comment>
<feature type="region of interest" description="Disordered" evidence="7">
    <location>
        <begin position="489"/>
        <end position="550"/>
    </location>
</feature>
<keyword evidence="4 8" id="KW-0812">Transmembrane</keyword>
<dbReference type="InterPro" id="IPR004638">
    <property type="entry name" value="EmrB-like"/>
</dbReference>
<evidence type="ECO:0000313" key="11">
    <source>
        <dbReference type="Proteomes" id="UP000604475"/>
    </source>
</evidence>
<evidence type="ECO:0000256" key="7">
    <source>
        <dbReference type="SAM" id="MobiDB-lite"/>
    </source>
</evidence>
<evidence type="ECO:0000256" key="4">
    <source>
        <dbReference type="ARBA" id="ARBA00022692"/>
    </source>
</evidence>
<dbReference type="Pfam" id="PF07690">
    <property type="entry name" value="MFS_1"/>
    <property type="match status" value="1"/>
</dbReference>
<organism evidence="10 11">
    <name type="scientific">Frankia nepalensis</name>
    <dbReference type="NCBI Taxonomy" id="1836974"/>
    <lineage>
        <taxon>Bacteria</taxon>
        <taxon>Bacillati</taxon>
        <taxon>Actinomycetota</taxon>
        <taxon>Actinomycetes</taxon>
        <taxon>Frankiales</taxon>
        <taxon>Frankiaceae</taxon>
        <taxon>Frankia</taxon>
    </lineage>
</organism>
<comment type="caution">
    <text evidence="10">The sequence shown here is derived from an EMBL/GenBank/DDBJ whole genome shotgun (WGS) entry which is preliminary data.</text>
</comment>
<dbReference type="PANTHER" id="PTHR42718:SF46">
    <property type="entry name" value="BLR6921 PROTEIN"/>
    <property type="match status" value="1"/>
</dbReference>
<gene>
    <name evidence="10" type="ORF">I7412_40135</name>
</gene>
<feature type="transmembrane region" description="Helical" evidence="8">
    <location>
        <begin position="344"/>
        <end position="361"/>
    </location>
</feature>
<feature type="transmembrane region" description="Helical" evidence="8">
    <location>
        <begin position="151"/>
        <end position="174"/>
    </location>
</feature>
<evidence type="ECO:0000313" key="10">
    <source>
        <dbReference type="EMBL" id="MBL7633262.1"/>
    </source>
</evidence>
<proteinExistence type="predicted"/>
<name>A0A937RNE5_9ACTN</name>
<dbReference type="InterPro" id="IPR036259">
    <property type="entry name" value="MFS_trans_sf"/>
</dbReference>
<feature type="compositionally biased region" description="Pro residues" evidence="7">
    <location>
        <begin position="498"/>
        <end position="515"/>
    </location>
</feature>
<feature type="transmembrane region" description="Helical" evidence="8">
    <location>
        <begin position="24"/>
        <end position="43"/>
    </location>
</feature>